<dbReference type="EMBL" id="JABZGF010000525">
    <property type="protein sequence ID" value="MBF0967509.1"/>
    <property type="molecule type" value="Genomic_DNA"/>
</dbReference>
<evidence type="ECO:0000313" key="3">
    <source>
        <dbReference type="Proteomes" id="UP000759246"/>
    </source>
</evidence>
<reference evidence="2" key="1">
    <citation type="submission" date="2020-04" db="EMBL/GenBank/DDBJ databases">
        <title>Deep metagenomics examines the oral microbiome during advanced dental caries in children, revealing novel taxa and co-occurrences with host molecules.</title>
        <authorList>
            <person name="Baker J.L."/>
            <person name="Morton J.T."/>
            <person name="Dinis M."/>
            <person name="Alvarez R."/>
            <person name="Tran N.C."/>
            <person name="Knight R."/>
            <person name="Edlund A."/>
        </authorList>
    </citation>
    <scope>NUCLEOTIDE SEQUENCE</scope>
    <source>
        <strain evidence="2">JCVI_30_bin.13</strain>
    </source>
</reference>
<dbReference type="InterPro" id="IPR013216">
    <property type="entry name" value="Methyltransf_11"/>
</dbReference>
<feature type="domain" description="Methyltransferase type 11" evidence="1">
    <location>
        <begin position="40"/>
        <end position="134"/>
    </location>
</feature>
<dbReference type="SUPFAM" id="SSF53335">
    <property type="entry name" value="S-adenosyl-L-methionine-dependent methyltransferases"/>
    <property type="match status" value="1"/>
</dbReference>
<dbReference type="PANTHER" id="PTHR43591">
    <property type="entry name" value="METHYLTRANSFERASE"/>
    <property type="match status" value="1"/>
</dbReference>
<dbReference type="AlphaFoldDB" id="A0A929RS19"/>
<protein>
    <submittedName>
        <fullName evidence="2">Methyltransferase domain-containing protein</fullName>
    </submittedName>
</protein>
<dbReference type="InterPro" id="IPR029063">
    <property type="entry name" value="SAM-dependent_MTases_sf"/>
</dbReference>
<proteinExistence type="predicted"/>
<evidence type="ECO:0000259" key="1">
    <source>
        <dbReference type="Pfam" id="PF08241"/>
    </source>
</evidence>
<organism evidence="2 3">
    <name type="scientific">Actinomyces bouchesdurhonensis</name>
    <dbReference type="NCBI Taxonomy" id="1852361"/>
    <lineage>
        <taxon>Bacteria</taxon>
        <taxon>Bacillati</taxon>
        <taxon>Actinomycetota</taxon>
        <taxon>Actinomycetes</taxon>
        <taxon>Actinomycetales</taxon>
        <taxon>Actinomycetaceae</taxon>
        <taxon>Actinomyces</taxon>
    </lineage>
</organism>
<gene>
    <name evidence="2" type="ORF">HXK09_10350</name>
</gene>
<dbReference type="Proteomes" id="UP000759246">
    <property type="component" value="Unassembled WGS sequence"/>
</dbReference>
<sequence length="203" mass="22163">MFWDRVAPLYDAFENTVNRASYEGTALAVAQMIGPGDEVLECACGTGAISAAIAPACARLVATDYSDGMLAQARKKLAKRSNVTVEQADITALPYADDSFDVAVAGNVIHLLPDPEQALRELARVVRPGGTIILPTYIEPLKRKQGMIPALLARLGVGFERRFTQASYRAFVEGMGYAEARYRLVRGRIPCMIAVLSNRKRRD</sequence>
<dbReference type="CDD" id="cd02440">
    <property type="entry name" value="AdoMet_MTases"/>
    <property type="match status" value="1"/>
</dbReference>
<dbReference type="GO" id="GO:0008757">
    <property type="term" value="F:S-adenosylmethionine-dependent methyltransferase activity"/>
    <property type="evidence" value="ECO:0007669"/>
    <property type="project" value="InterPro"/>
</dbReference>
<dbReference type="Gene3D" id="3.40.50.150">
    <property type="entry name" value="Vaccinia Virus protein VP39"/>
    <property type="match status" value="1"/>
</dbReference>
<accession>A0A929RS19</accession>
<keyword evidence="2" id="KW-0808">Transferase</keyword>
<comment type="caution">
    <text evidence="2">The sequence shown here is derived from an EMBL/GenBank/DDBJ whole genome shotgun (WGS) entry which is preliminary data.</text>
</comment>
<name>A0A929RS19_9ACTO</name>
<dbReference type="Pfam" id="PF08241">
    <property type="entry name" value="Methyltransf_11"/>
    <property type="match status" value="1"/>
</dbReference>
<dbReference type="GO" id="GO:0032259">
    <property type="term" value="P:methylation"/>
    <property type="evidence" value="ECO:0007669"/>
    <property type="project" value="UniProtKB-KW"/>
</dbReference>
<evidence type="ECO:0000313" key="2">
    <source>
        <dbReference type="EMBL" id="MBF0967509.1"/>
    </source>
</evidence>
<keyword evidence="2" id="KW-0489">Methyltransferase</keyword>